<name>A0A9D1ST59_9FIRM</name>
<dbReference type="PANTHER" id="PTHR45947">
    <property type="entry name" value="SULFOQUINOVOSYL TRANSFERASE SQD2"/>
    <property type="match status" value="1"/>
</dbReference>
<dbReference type="PANTHER" id="PTHR45947:SF3">
    <property type="entry name" value="SULFOQUINOVOSYL TRANSFERASE SQD2"/>
    <property type="match status" value="1"/>
</dbReference>
<feature type="domain" description="Glycosyl transferase family 1" evidence="1">
    <location>
        <begin position="197"/>
        <end position="360"/>
    </location>
</feature>
<evidence type="ECO:0000313" key="4">
    <source>
        <dbReference type="Proteomes" id="UP000824128"/>
    </source>
</evidence>
<comment type="caution">
    <text evidence="3">The sequence shown here is derived from an EMBL/GenBank/DDBJ whole genome shotgun (WGS) entry which is preliminary data.</text>
</comment>
<dbReference type="Pfam" id="PF13439">
    <property type="entry name" value="Glyco_transf_4"/>
    <property type="match status" value="1"/>
</dbReference>
<evidence type="ECO:0000259" key="1">
    <source>
        <dbReference type="Pfam" id="PF00534"/>
    </source>
</evidence>
<dbReference type="InterPro" id="IPR050194">
    <property type="entry name" value="Glycosyltransferase_grp1"/>
</dbReference>
<organism evidence="3 4">
    <name type="scientific">Candidatus Aphodomorpha intestinavium</name>
    <dbReference type="NCBI Taxonomy" id="2840672"/>
    <lineage>
        <taxon>Bacteria</taxon>
        <taxon>Bacillati</taxon>
        <taxon>Bacillota</taxon>
        <taxon>Clostridia</taxon>
        <taxon>Eubacteriales</taxon>
        <taxon>Candidatus Aphodomorpha</taxon>
    </lineage>
</organism>
<evidence type="ECO:0000313" key="3">
    <source>
        <dbReference type="EMBL" id="HIU94390.1"/>
    </source>
</evidence>
<accession>A0A9D1ST59</accession>
<reference evidence="3" key="1">
    <citation type="submission" date="2020-10" db="EMBL/GenBank/DDBJ databases">
        <authorList>
            <person name="Gilroy R."/>
        </authorList>
    </citation>
    <scope>NUCLEOTIDE SEQUENCE</scope>
    <source>
        <strain evidence="3">ChiGjej2B2-16831</strain>
    </source>
</reference>
<dbReference type="InterPro" id="IPR001296">
    <property type="entry name" value="Glyco_trans_1"/>
</dbReference>
<proteinExistence type="predicted"/>
<evidence type="ECO:0000259" key="2">
    <source>
        <dbReference type="Pfam" id="PF13439"/>
    </source>
</evidence>
<dbReference type="InterPro" id="IPR028098">
    <property type="entry name" value="Glyco_trans_4-like_N"/>
</dbReference>
<dbReference type="GO" id="GO:0016757">
    <property type="term" value="F:glycosyltransferase activity"/>
    <property type="evidence" value="ECO:0007669"/>
    <property type="project" value="InterPro"/>
</dbReference>
<gene>
    <name evidence="3" type="ORF">IAD24_04450</name>
</gene>
<sequence>MSSMHIGEFSDTFYPIVDGVGRVVYNYASIIPRKGHECYVVAPMADTGYRGGFPFELVDFSARNVPLQKQYQTGIPFFDAHYGARIAMVPLDIVHAHSPFIAGQEALRLARKRDIPLVGTFHSKYYDDFYKIVRQELLADIGVKYVVSFYEKCDEVWTVSRNSADTLRSYGYRGDIFIVPNGTPDNRPDPADLAAARERFGLAMDVPVLFYCGQLNWKKNILHILEGAQLLVRRGVPFRLVLAGQGPDERAIREKADELGLAPHMVFAGHLHEDGLLNGLYQAAALFVFPSLYDTSGMVVHEAAAMHTPSVVTRGGAPAEAIVDGESGLLCDDSSESLADVIERALKAPPQWLHALGERAHEALYLPWDRVIDTALERYERLIEQKKRGRL</sequence>
<dbReference type="Pfam" id="PF00534">
    <property type="entry name" value="Glycos_transf_1"/>
    <property type="match status" value="1"/>
</dbReference>
<dbReference type="SUPFAM" id="SSF53756">
    <property type="entry name" value="UDP-Glycosyltransferase/glycogen phosphorylase"/>
    <property type="match status" value="1"/>
</dbReference>
<protein>
    <submittedName>
        <fullName evidence="3">Glycosyltransferase</fullName>
    </submittedName>
</protein>
<dbReference type="AlphaFoldDB" id="A0A9D1ST59"/>
<feature type="domain" description="Glycosyltransferase subfamily 4-like N-terminal" evidence="2">
    <location>
        <begin position="17"/>
        <end position="185"/>
    </location>
</feature>
<dbReference type="EMBL" id="DVNZ01000139">
    <property type="protein sequence ID" value="HIU94390.1"/>
    <property type="molecule type" value="Genomic_DNA"/>
</dbReference>
<dbReference type="Proteomes" id="UP000824128">
    <property type="component" value="Unassembled WGS sequence"/>
</dbReference>
<dbReference type="Gene3D" id="3.40.50.2000">
    <property type="entry name" value="Glycogen Phosphorylase B"/>
    <property type="match status" value="2"/>
</dbReference>
<reference evidence="3" key="2">
    <citation type="journal article" date="2021" name="PeerJ">
        <title>Extensive microbial diversity within the chicken gut microbiome revealed by metagenomics and culture.</title>
        <authorList>
            <person name="Gilroy R."/>
            <person name="Ravi A."/>
            <person name="Getino M."/>
            <person name="Pursley I."/>
            <person name="Horton D.L."/>
            <person name="Alikhan N.F."/>
            <person name="Baker D."/>
            <person name="Gharbi K."/>
            <person name="Hall N."/>
            <person name="Watson M."/>
            <person name="Adriaenssens E.M."/>
            <person name="Foster-Nyarko E."/>
            <person name="Jarju S."/>
            <person name="Secka A."/>
            <person name="Antonio M."/>
            <person name="Oren A."/>
            <person name="Chaudhuri R.R."/>
            <person name="La Ragione R."/>
            <person name="Hildebrand F."/>
            <person name="Pallen M.J."/>
        </authorList>
    </citation>
    <scope>NUCLEOTIDE SEQUENCE</scope>
    <source>
        <strain evidence="3">ChiGjej2B2-16831</strain>
    </source>
</reference>